<dbReference type="Proteomes" id="UP000070133">
    <property type="component" value="Unassembled WGS sequence"/>
</dbReference>
<dbReference type="EMBL" id="LFZN01000004">
    <property type="protein sequence ID" value="KXT06756.1"/>
    <property type="molecule type" value="Genomic_DNA"/>
</dbReference>
<accession>A0A139HWD3</accession>
<feature type="region of interest" description="Disordered" evidence="1">
    <location>
        <begin position="1"/>
        <end position="34"/>
    </location>
</feature>
<organism evidence="2 3">
    <name type="scientific">Pseudocercospora eumusae</name>
    <dbReference type="NCBI Taxonomy" id="321146"/>
    <lineage>
        <taxon>Eukaryota</taxon>
        <taxon>Fungi</taxon>
        <taxon>Dikarya</taxon>
        <taxon>Ascomycota</taxon>
        <taxon>Pezizomycotina</taxon>
        <taxon>Dothideomycetes</taxon>
        <taxon>Dothideomycetidae</taxon>
        <taxon>Mycosphaerellales</taxon>
        <taxon>Mycosphaerellaceae</taxon>
        <taxon>Pseudocercospora</taxon>
    </lineage>
</organism>
<sequence>MLSEVAAQAAASTPGELTRVPPPGQTPHNRPGSFLSSVLSEQRLTNGHADFSMVHNEGQSVSHASYTSAAQNSAHEDGFECQGASIMLDPLAKNSERENGNSPPASDLISREESSPLVSVWKHQRIMRLSRRTRLVPALSDGRPKSAEPRERYRSQGGSHLCVNKQGCAIRLSHTDCNWDKFLIPCLDTRRFGTFERLIQVLAYLGEFMKNKNTLTRRSKKMKKHQYSRGVLGKQTHATRALPPNLQHGESVLCRQRPNACHFSWRKQADSNILSEAEQRSMPLGFRFSNAVAVVAVTVDRKRSKDDLESASR</sequence>
<protein>
    <submittedName>
        <fullName evidence="2">Uncharacterized protein</fullName>
    </submittedName>
</protein>
<keyword evidence="3" id="KW-1185">Reference proteome</keyword>
<feature type="region of interest" description="Disordered" evidence="1">
    <location>
        <begin position="94"/>
        <end position="113"/>
    </location>
</feature>
<reference evidence="2 3" key="1">
    <citation type="submission" date="2015-07" db="EMBL/GenBank/DDBJ databases">
        <title>Comparative genomics of the Sigatoka disease complex on banana suggests a link between parallel evolutionary changes in Pseudocercospora fijiensis and Pseudocercospora eumusae and increased virulence on the banana host.</title>
        <authorList>
            <person name="Chang T.-C."/>
            <person name="Salvucci A."/>
            <person name="Crous P.W."/>
            <person name="Stergiopoulos I."/>
        </authorList>
    </citation>
    <scope>NUCLEOTIDE SEQUENCE [LARGE SCALE GENOMIC DNA]</scope>
    <source>
        <strain evidence="2 3">CBS 114824</strain>
    </source>
</reference>
<gene>
    <name evidence="2" type="ORF">AC578_7341</name>
</gene>
<proteinExistence type="predicted"/>
<dbReference type="AlphaFoldDB" id="A0A139HWD3"/>
<name>A0A139HWD3_9PEZI</name>
<evidence type="ECO:0000313" key="2">
    <source>
        <dbReference type="EMBL" id="KXT06756.1"/>
    </source>
</evidence>
<comment type="caution">
    <text evidence="2">The sequence shown here is derived from an EMBL/GenBank/DDBJ whole genome shotgun (WGS) entry which is preliminary data.</text>
</comment>
<evidence type="ECO:0000256" key="1">
    <source>
        <dbReference type="SAM" id="MobiDB-lite"/>
    </source>
</evidence>
<evidence type="ECO:0000313" key="3">
    <source>
        <dbReference type="Proteomes" id="UP000070133"/>
    </source>
</evidence>